<dbReference type="EMBL" id="CM017880">
    <property type="protein sequence ID" value="KAG1361024.1"/>
    <property type="molecule type" value="Genomic_DNA"/>
</dbReference>
<accession>A0A8K0N7D3</accession>
<dbReference type="InterPro" id="IPR011990">
    <property type="entry name" value="TPR-like_helical_dom_sf"/>
</dbReference>
<evidence type="ECO:0000256" key="2">
    <source>
        <dbReference type="ARBA" id="ARBA00022737"/>
    </source>
</evidence>
<evidence type="ECO:0000313" key="4">
    <source>
        <dbReference type="EMBL" id="KAG1361024.1"/>
    </source>
</evidence>
<dbReference type="AlphaFoldDB" id="A0A8K0N7D3"/>
<comment type="caution">
    <text evidence="4">The sequence shown here is derived from an EMBL/GenBank/DDBJ whole genome shotgun (WGS) entry which is preliminary data.</text>
</comment>
<dbReference type="SMART" id="SM00463">
    <property type="entry name" value="SMR"/>
    <property type="match status" value="1"/>
</dbReference>
<dbReference type="PROSITE" id="PS50828">
    <property type="entry name" value="SMR"/>
    <property type="match status" value="1"/>
</dbReference>
<evidence type="ECO:0000259" key="3">
    <source>
        <dbReference type="PROSITE" id="PS50828"/>
    </source>
</evidence>
<keyword evidence="5" id="KW-1185">Reference proteome</keyword>
<dbReference type="Proteomes" id="UP000797356">
    <property type="component" value="Chromosome 9"/>
</dbReference>
<proteinExistence type="inferred from homology"/>
<evidence type="ECO:0000256" key="1">
    <source>
        <dbReference type="ARBA" id="ARBA00007626"/>
    </source>
</evidence>
<dbReference type="InterPro" id="IPR036063">
    <property type="entry name" value="Smr_dom_sf"/>
</dbReference>
<dbReference type="InterPro" id="IPR002625">
    <property type="entry name" value="Smr_dom"/>
</dbReference>
<dbReference type="NCBIfam" id="TIGR00756">
    <property type="entry name" value="PPR"/>
    <property type="match status" value="1"/>
</dbReference>
<reference evidence="4" key="1">
    <citation type="journal article" date="2017" name="Gigascience">
        <title>The genome draft of coconut (Cocos nucifera).</title>
        <authorList>
            <person name="Xiao Y."/>
            <person name="Xu P."/>
            <person name="Fan H."/>
            <person name="Baudouin L."/>
            <person name="Xia W."/>
            <person name="Bocs S."/>
            <person name="Xu J."/>
            <person name="Li Q."/>
            <person name="Guo A."/>
            <person name="Zhou L."/>
            <person name="Li J."/>
            <person name="Wu Y."/>
            <person name="Ma Z."/>
            <person name="Armero A."/>
            <person name="Issali A.E."/>
            <person name="Liu N."/>
            <person name="Peng M."/>
            <person name="Yang Y."/>
        </authorList>
    </citation>
    <scope>NUCLEOTIDE SEQUENCE</scope>
    <source>
        <tissue evidence="4">Spear leaf of Hainan Tall coconut</tissue>
    </source>
</reference>
<dbReference type="SUPFAM" id="SSF160443">
    <property type="entry name" value="SMR domain-like"/>
    <property type="match status" value="1"/>
</dbReference>
<keyword evidence="2" id="KW-0677">Repeat</keyword>
<dbReference type="Gene3D" id="3.30.1370.110">
    <property type="match status" value="1"/>
</dbReference>
<reference evidence="4" key="2">
    <citation type="submission" date="2019-07" db="EMBL/GenBank/DDBJ databases">
        <authorList>
            <person name="Yang Y."/>
            <person name="Bocs S."/>
            <person name="Baudouin L."/>
        </authorList>
    </citation>
    <scope>NUCLEOTIDE SEQUENCE</scope>
    <source>
        <tissue evidence="4">Spear leaf of Hainan Tall coconut</tissue>
    </source>
</reference>
<dbReference type="Pfam" id="PF01535">
    <property type="entry name" value="PPR"/>
    <property type="match status" value="2"/>
</dbReference>
<gene>
    <name evidence="4" type="ORF">COCNU_09G004870</name>
</gene>
<dbReference type="PANTHER" id="PTHR47447">
    <property type="entry name" value="OS03G0856100 PROTEIN"/>
    <property type="match status" value="1"/>
</dbReference>
<comment type="similarity">
    <text evidence="1">Belongs to the PPR family. P subfamily.</text>
</comment>
<dbReference type="OrthoDB" id="1931748at2759"/>
<dbReference type="Gene3D" id="1.25.40.10">
    <property type="entry name" value="Tetratricopeptide repeat domain"/>
    <property type="match status" value="2"/>
</dbReference>
<protein>
    <submittedName>
        <fullName evidence="4">Pentatricopeptide repeat-containing protein</fullName>
    </submittedName>
</protein>
<sequence>MIANFFLSPPAATGLRCALRNSHSGGTAGGGKHTHRLLSSLDTAADSSAADRLIRKFVAASSKSAALHTLSHLLSLSSRFALPIYRRISEANWFKWNPKLAAAMAAVLVNQGRAAEAEGLISESVSRLNSDLEVSLFYCDLIEAFSERGLKDFALDFYSRLHEIPCSGRKPFESMIKALCLMGLPVDAEEKLKEMAFLGFRPSPFEFRLVMQSYGKLGSFAEMSRVLGIMEDAGLAVDTVCTNVVLSCYGDHGELAKMVSWIRKMKKLGIGFSVRTFNVVLNSCRTIISIVRDVKHIPLSIAALVKKVEEDSPSPDEALLVRELVGSSVLVDILEWSRDEGKLDLHGFHVASAYVILLQWVEELRIRFSVDEVAPLEISVVCGSGKHSDKIGESPVRMLVSEMMFQLNSSMRIDRKNAGRFVARGKAVRDWLCQ</sequence>
<dbReference type="PANTHER" id="PTHR47447:SF15">
    <property type="entry name" value="OS02G0120000 PROTEIN"/>
    <property type="match status" value="1"/>
</dbReference>
<dbReference type="InterPro" id="IPR002885">
    <property type="entry name" value="PPR_rpt"/>
</dbReference>
<name>A0A8K0N7D3_COCNU</name>
<evidence type="ECO:0000313" key="5">
    <source>
        <dbReference type="Proteomes" id="UP000797356"/>
    </source>
</evidence>
<feature type="domain" description="Smr" evidence="3">
    <location>
        <begin position="343"/>
        <end position="432"/>
    </location>
</feature>
<organism evidence="4 5">
    <name type="scientific">Cocos nucifera</name>
    <name type="common">Coconut palm</name>
    <dbReference type="NCBI Taxonomy" id="13894"/>
    <lineage>
        <taxon>Eukaryota</taxon>
        <taxon>Viridiplantae</taxon>
        <taxon>Streptophyta</taxon>
        <taxon>Embryophyta</taxon>
        <taxon>Tracheophyta</taxon>
        <taxon>Spermatophyta</taxon>
        <taxon>Magnoliopsida</taxon>
        <taxon>Liliopsida</taxon>
        <taxon>Arecaceae</taxon>
        <taxon>Arecoideae</taxon>
        <taxon>Cocoseae</taxon>
        <taxon>Attaleinae</taxon>
        <taxon>Cocos</taxon>
    </lineage>
</organism>